<dbReference type="EMBL" id="JAPKHW010000048">
    <property type="protein sequence ID" value="MCX4151014.1"/>
    <property type="molecule type" value="Genomic_DNA"/>
</dbReference>
<keyword evidence="4" id="KW-0238">DNA-binding</keyword>
<feature type="compositionally biased region" description="Basic and acidic residues" evidence="5">
    <location>
        <begin position="82"/>
        <end position="94"/>
    </location>
</feature>
<evidence type="ECO:0000256" key="5">
    <source>
        <dbReference type="SAM" id="MobiDB-lite"/>
    </source>
</evidence>
<dbReference type="Proteomes" id="UP001242288">
    <property type="component" value="Unassembled WGS sequence"/>
</dbReference>
<evidence type="ECO:0000256" key="4">
    <source>
        <dbReference type="ARBA" id="ARBA00023125"/>
    </source>
</evidence>
<evidence type="ECO:0000259" key="6">
    <source>
        <dbReference type="SMART" id="SM00528"/>
    </source>
</evidence>
<dbReference type="SUPFAM" id="SSF81273">
    <property type="entry name" value="H-NS histone-like proteins"/>
    <property type="match status" value="1"/>
</dbReference>
<evidence type="ECO:0000313" key="8">
    <source>
        <dbReference type="EMBL" id="MDQ6412828.1"/>
    </source>
</evidence>
<evidence type="ECO:0000313" key="7">
    <source>
        <dbReference type="EMBL" id="MCX4151014.1"/>
    </source>
</evidence>
<dbReference type="Gene3D" id="4.10.430.30">
    <property type="match status" value="1"/>
</dbReference>
<keyword evidence="9" id="KW-1185">Reference proteome</keyword>
<feature type="compositionally biased region" description="Basic and acidic residues" evidence="5">
    <location>
        <begin position="60"/>
        <end position="69"/>
    </location>
</feature>
<evidence type="ECO:0000256" key="2">
    <source>
        <dbReference type="ARBA" id="ARBA00010610"/>
    </source>
</evidence>
<sequence length="94" mass="10685">MTDSTYETLLAQRATLEKQIEAAKNAEKSAVVKSILEKMNAYSISLSDLANAARRKSRRRAEIRYRDPSSGETWSGRGRPPRWIDGKDRTPFQV</sequence>
<feature type="region of interest" description="Disordered" evidence="5">
    <location>
        <begin position="57"/>
        <end position="94"/>
    </location>
</feature>
<comment type="subcellular location">
    <subcellularLocation>
        <location evidence="1">Cytoplasm</location>
        <location evidence="1">Nucleoid</location>
    </subcellularLocation>
</comment>
<dbReference type="SMART" id="SM00528">
    <property type="entry name" value="HNS"/>
    <property type="match status" value="1"/>
</dbReference>
<reference evidence="8" key="1">
    <citation type="submission" date="2022-06" db="EMBL/GenBank/DDBJ databases">
        <title>PHB producers.</title>
        <authorList>
            <person name="Besaury L."/>
        </authorList>
    </citation>
    <scope>NUCLEOTIDE SEQUENCE</scope>
    <source>
        <strain evidence="8 9">SEWS6</strain>
    </source>
</reference>
<protein>
    <submittedName>
        <fullName evidence="8">H-NS histone family protein</fullName>
    </submittedName>
</protein>
<dbReference type="PANTHER" id="PTHR38097:SF2">
    <property type="entry name" value="DNA-BINDING PROTEIN STPA"/>
    <property type="match status" value="1"/>
</dbReference>
<gene>
    <name evidence="8" type="ORF">NIE36_37525</name>
    <name evidence="7" type="ORF">OSB80_37615</name>
</gene>
<dbReference type="InterPro" id="IPR027444">
    <property type="entry name" value="H-NS_C_dom"/>
</dbReference>
<accession>A0AAP5BK56</accession>
<feature type="domain" description="DNA-binding protein H-NS-like C-terminal" evidence="6">
    <location>
        <begin position="55"/>
        <end position="94"/>
    </location>
</feature>
<dbReference type="EMBL" id="JAMXWF010000048">
    <property type="protein sequence ID" value="MDQ6412828.1"/>
    <property type="molecule type" value="Genomic_DNA"/>
</dbReference>
<dbReference type="PANTHER" id="PTHR38097">
    <property type="match status" value="1"/>
</dbReference>
<dbReference type="Proteomes" id="UP001209412">
    <property type="component" value="Unassembled WGS sequence"/>
</dbReference>
<comment type="caution">
    <text evidence="8">The sequence shown here is derived from an EMBL/GenBank/DDBJ whole genome shotgun (WGS) entry which is preliminary data.</text>
</comment>
<organism evidence="8 10">
    <name type="scientific">Paraburkholderia madseniana</name>
    <dbReference type="NCBI Taxonomy" id="2599607"/>
    <lineage>
        <taxon>Bacteria</taxon>
        <taxon>Pseudomonadati</taxon>
        <taxon>Pseudomonadota</taxon>
        <taxon>Betaproteobacteria</taxon>
        <taxon>Burkholderiales</taxon>
        <taxon>Burkholderiaceae</taxon>
        <taxon>Paraburkholderia</taxon>
    </lineage>
</organism>
<dbReference type="Pfam" id="PF00816">
    <property type="entry name" value="Histone_HNS"/>
    <property type="match status" value="1"/>
</dbReference>
<dbReference type="AlphaFoldDB" id="A0AAP5BK56"/>
<dbReference type="RefSeq" id="WP_266241768.1">
    <property type="nucleotide sequence ID" value="NZ_JAMXWF010000048.1"/>
</dbReference>
<dbReference type="GO" id="GO:0009295">
    <property type="term" value="C:nucleoid"/>
    <property type="evidence" value="ECO:0007669"/>
    <property type="project" value="UniProtKB-SubCell"/>
</dbReference>
<comment type="similarity">
    <text evidence="2">Belongs to the histone-like protein H-NS family.</text>
</comment>
<evidence type="ECO:0000313" key="9">
    <source>
        <dbReference type="Proteomes" id="UP001209412"/>
    </source>
</evidence>
<evidence type="ECO:0000256" key="3">
    <source>
        <dbReference type="ARBA" id="ARBA00022490"/>
    </source>
</evidence>
<evidence type="ECO:0000313" key="10">
    <source>
        <dbReference type="Proteomes" id="UP001242288"/>
    </source>
</evidence>
<name>A0AAP5BK56_9BURK</name>
<evidence type="ECO:0000256" key="1">
    <source>
        <dbReference type="ARBA" id="ARBA00004453"/>
    </source>
</evidence>
<proteinExistence type="inferred from homology"/>
<keyword evidence="3" id="KW-0963">Cytoplasm</keyword>
<dbReference type="GO" id="GO:0003677">
    <property type="term" value="F:DNA binding"/>
    <property type="evidence" value="ECO:0007669"/>
    <property type="project" value="UniProtKB-KW"/>
</dbReference>